<dbReference type="Proteomes" id="UP000824890">
    <property type="component" value="Unassembled WGS sequence"/>
</dbReference>
<gene>
    <name evidence="1" type="ORF">HID58_059750</name>
</gene>
<accession>A0ABQ7ZTS7</accession>
<proteinExistence type="predicted"/>
<evidence type="ECO:0000313" key="2">
    <source>
        <dbReference type="Proteomes" id="UP000824890"/>
    </source>
</evidence>
<comment type="caution">
    <text evidence="1">The sequence shown here is derived from an EMBL/GenBank/DDBJ whole genome shotgun (WGS) entry which is preliminary data.</text>
</comment>
<evidence type="ECO:0000313" key="1">
    <source>
        <dbReference type="EMBL" id="KAH0883654.1"/>
    </source>
</evidence>
<dbReference type="EMBL" id="JAGKQM010000014">
    <property type="protein sequence ID" value="KAH0883654.1"/>
    <property type="molecule type" value="Genomic_DNA"/>
</dbReference>
<sequence length="238" mass="26839">MGCKASRCTSTAGATARDDMLLLDAMATMMPVTVNVNRFATHMPNTSPALTYAACYNTSWILRSLCLFYYCESDMNFAIITLCLDLLFIGPSMFSEKMNKATNCKRGIRNLLGFVRFWNVDAVRNNVLLAVPALLYAIKNYIRFTATMMPVTVNVNRFATHMPNTSPALTYAACYNTSWILRSLCLFYYCESDMNFAIITLCLDLLFIGPSMFSEKMNKATNCKRGIRKFCNVDVTNQ</sequence>
<keyword evidence="2" id="KW-1185">Reference proteome</keyword>
<protein>
    <submittedName>
        <fullName evidence="1">Uncharacterized protein</fullName>
    </submittedName>
</protein>
<organism evidence="1 2">
    <name type="scientific">Brassica napus</name>
    <name type="common">Rape</name>
    <dbReference type="NCBI Taxonomy" id="3708"/>
    <lineage>
        <taxon>Eukaryota</taxon>
        <taxon>Viridiplantae</taxon>
        <taxon>Streptophyta</taxon>
        <taxon>Embryophyta</taxon>
        <taxon>Tracheophyta</taxon>
        <taxon>Spermatophyta</taxon>
        <taxon>Magnoliopsida</taxon>
        <taxon>eudicotyledons</taxon>
        <taxon>Gunneridae</taxon>
        <taxon>Pentapetalae</taxon>
        <taxon>rosids</taxon>
        <taxon>malvids</taxon>
        <taxon>Brassicales</taxon>
        <taxon>Brassicaceae</taxon>
        <taxon>Brassiceae</taxon>
        <taxon>Brassica</taxon>
    </lineage>
</organism>
<reference evidence="1 2" key="1">
    <citation type="submission" date="2021-05" db="EMBL/GenBank/DDBJ databases">
        <title>Genome Assembly of Synthetic Allotetraploid Brassica napus Reveals Homoeologous Exchanges between Subgenomes.</title>
        <authorList>
            <person name="Davis J.T."/>
        </authorList>
    </citation>
    <scope>NUCLEOTIDE SEQUENCE [LARGE SCALE GENOMIC DNA]</scope>
    <source>
        <strain evidence="2">cv. Da-Ae</strain>
        <tissue evidence="1">Seedling</tissue>
    </source>
</reference>
<name>A0ABQ7ZTS7_BRANA</name>